<name>A0ABQ4WRM9_9ASTR</name>
<reference evidence="1" key="2">
    <citation type="submission" date="2022-01" db="EMBL/GenBank/DDBJ databases">
        <authorList>
            <person name="Yamashiro T."/>
            <person name="Shiraishi A."/>
            <person name="Satake H."/>
            <person name="Nakayama K."/>
        </authorList>
    </citation>
    <scope>NUCLEOTIDE SEQUENCE</scope>
</reference>
<keyword evidence="2" id="KW-1185">Reference proteome</keyword>
<reference evidence="1" key="1">
    <citation type="journal article" date="2022" name="Int. J. Mol. Sci.">
        <title>Draft Genome of Tanacetum Coccineum: Genomic Comparison of Closely Related Tanacetum-Family Plants.</title>
        <authorList>
            <person name="Yamashiro T."/>
            <person name="Shiraishi A."/>
            <person name="Nakayama K."/>
            <person name="Satake H."/>
        </authorList>
    </citation>
    <scope>NUCLEOTIDE SEQUENCE</scope>
</reference>
<sequence length="135" mass="15461">MFMRLRCLRVFTASIRAGRTSWSWIRVGEVRQLGTAGGWTYHRLWADTLRILLIRLMAAQDARCPRELGYGNRDDLEDLVGANQRDSTDTLEGVNQRVYELSATVRRGRMRSYISAGLMHGYDRALLIARVNNGE</sequence>
<organism evidence="1 2">
    <name type="scientific">Tanacetum coccineum</name>
    <dbReference type="NCBI Taxonomy" id="301880"/>
    <lineage>
        <taxon>Eukaryota</taxon>
        <taxon>Viridiplantae</taxon>
        <taxon>Streptophyta</taxon>
        <taxon>Embryophyta</taxon>
        <taxon>Tracheophyta</taxon>
        <taxon>Spermatophyta</taxon>
        <taxon>Magnoliopsida</taxon>
        <taxon>eudicotyledons</taxon>
        <taxon>Gunneridae</taxon>
        <taxon>Pentapetalae</taxon>
        <taxon>asterids</taxon>
        <taxon>campanulids</taxon>
        <taxon>Asterales</taxon>
        <taxon>Asteraceae</taxon>
        <taxon>Asteroideae</taxon>
        <taxon>Anthemideae</taxon>
        <taxon>Anthemidinae</taxon>
        <taxon>Tanacetum</taxon>
    </lineage>
</organism>
<dbReference type="EMBL" id="BQNB010008875">
    <property type="protein sequence ID" value="GJS55544.1"/>
    <property type="molecule type" value="Genomic_DNA"/>
</dbReference>
<gene>
    <name evidence="1" type="ORF">Tco_0628906</name>
</gene>
<evidence type="ECO:0000313" key="1">
    <source>
        <dbReference type="EMBL" id="GJS55544.1"/>
    </source>
</evidence>
<protein>
    <submittedName>
        <fullName evidence="1">Uncharacterized protein</fullName>
    </submittedName>
</protein>
<comment type="caution">
    <text evidence="1">The sequence shown here is derived from an EMBL/GenBank/DDBJ whole genome shotgun (WGS) entry which is preliminary data.</text>
</comment>
<dbReference type="Proteomes" id="UP001151760">
    <property type="component" value="Unassembled WGS sequence"/>
</dbReference>
<accession>A0ABQ4WRM9</accession>
<evidence type="ECO:0000313" key="2">
    <source>
        <dbReference type="Proteomes" id="UP001151760"/>
    </source>
</evidence>
<proteinExistence type="predicted"/>